<proteinExistence type="predicted"/>
<reference evidence="1" key="1">
    <citation type="submission" date="2014-11" db="EMBL/GenBank/DDBJ databases">
        <authorList>
            <person name="Amaro Gonzalez C."/>
        </authorList>
    </citation>
    <scope>NUCLEOTIDE SEQUENCE</scope>
</reference>
<organism evidence="1">
    <name type="scientific">Anguilla anguilla</name>
    <name type="common">European freshwater eel</name>
    <name type="synonym">Muraena anguilla</name>
    <dbReference type="NCBI Taxonomy" id="7936"/>
    <lineage>
        <taxon>Eukaryota</taxon>
        <taxon>Metazoa</taxon>
        <taxon>Chordata</taxon>
        <taxon>Craniata</taxon>
        <taxon>Vertebrata</taxon>
        <taxon>Euteleostomi</taxon>
        <taxon>Actinopterygii</taxon>
        <taxon>Neopterygii</taxon>
        <taxon>Teleostei</taxon>
        <taxon>Anguilliformes</taxon>
        <taxon>Anguillidae</taxon>
        <taxon>Anguilla</taxon>
    </lineage>
</organism>
<dbReference type="EMBL" id="GBXM01032064">
    <property type="protein sequence ID" value="JAH76513.1"/>
    <property type="molecule type" value="Transcribed_RNA"/>
</dbReference>
<protein>
    <submittedName>
        <fullName evidence="1">Uncharacterized protein</fullName>
    </submittedName>
</protein>
<evidence type="ECO:0000313" key="1">
    <source>
        <dbReference type="EMBL" id="JAH76513.1"/>
    </source>
</evidence>
<name>A0A0E9VH17_ANGAN</name>
<dbReference type="AlphaFoldDB" id="A0A0E9VH17"/>
<sequence>MVEPFLRFSRQEHCFSGDTPPESRLGHLVLILQHSISAWVTVGITFFIR</sequence>
<accession>A0A0E9VH17</accession>
<reference evidence="1" key="2">
    <citation type="journal article" date="2015" name="Fish Shellfish Immunol.">
        <title>Early steps in the European eel (Anguilla anguilla)-Vibrio vulnificus interaction in the gills: Role of the RtxA13 toxin.</title>
        <authorList>
            <person name="Callol A."/>
            <person name="Pajuelo D."/>
            <person name="Ebbesson L."/>
            <person name="Teles M."/>
            <person name="MacKenzie S."/>
            <person name="Amaro C."/>
        </authorList>
    </citation>
    <scope>NUCLEOTIDE SEQUENCE</scope>
</reference>